<dbReference type="Proteomes" id="UP000236754">
    <property type="component" value="Unassembled WGS sequence"/>
</dbReference>
<dbReference type="Gene3D" id="3.30.9.100">
    <property type="match status" value="1"/>
</dbReference>
<organism evidence="2 3">
    <name type="scientific">Actinacidiphila yanglinensis</name>
    <dbReference type="NCBI Taxonomy" id="310779"/>
    <lineage>
        <taxon>Bacteria</taxon>
        <taxon>Bacillati</taxon>
        <taxon>Actinomycetota</taxon>
        <taxon>Actinomycetes</taxon>
        <taxon>Kitasatosporales</taxon>
        <taxon>Streptomycetaceae</taxon>
        <taxon>Actinacidiphila</taxon>
    </lineage>
</organism>
<dbReference type="PANTHER" id="PTHR43422:SF3">
    <property type="entry name" value="THIAMINE THIAZOLE SYNTHASE"/>
    <property type="match status" value="1"/>
</dbReference>
<accession>A0A1H6E783</accession>
<gene>
    <name evidence="2" type="ORF">SAMN05216223_12727</name>
</gene>
<dbReference type="InterPro" id="IPR036188">
    <property type="entry name" value="FAD/NAD-bd_sf"/>
</dbReference>
<dbReference type="PANTHER" id="PTHR43422">
    <property type="entry name" value="THIAMINE THIAZOLE SYNTHASE"/>
    <property type="match status" value="1"/>
</dbReference>
<dbReference type="SUPFAM" id="SSF51905">
    <property type="entry name" value="FAD/NAD(P)-binding domain"/>
    <property type="match status" value="1"/>
</dbReference>
<dbReference type="RefSeq" id="WP_146088431.1">
    <property type="nucleotide sequence ID" value="NZ_FNVU01000027.1"/>
</dbReference>
<dbReference type="AlphaFoldDB" id="A0A1H6E783"/>
<protein>
    <submittedName>
        <fullName evidence="2">2-polyprenyl-6-methoxyphenol hydroxylase</fullName>
    </submittedName>
</protein>
<keyword evidence="3" id="KW-1185">Reference proteome</keyword>
<dbReference type="EMBL" id="FNVU01000027">
    <property type="protein sequence ID" value="SEG93111.1"/>
    <property type="molecule type" value="Genomic_DNA"/>
</dbReference>
<reference evidence="2 3" key="1">
    <citation type="submission" date="2016-10" db="EMBL/GenBank/DDBJ databases">
        <authorList>
            <person name="de Groot N.N."/>
        </authorList>
    </citation>
    <scope>NUCLEOTIDE SEQUENCE [LARGE SCALE GENOMIC DNA]</scope>
    <source>
        <strain evidence="2 3">CGMCC 4.2023</strain>
    </source>
</reference>
<dbReference type="OrthoDB" id="9790035at2"/>
<evidence type="ECO:0000256" key="1">
    <source>
        <dbReference type="SAM" id="MobiDB-lite"/>
    </source>
</evidence>
<dbReference type="Gene3D" id="3.50.50.60">
    <property type="entry name" value="FAD/NAD(P)-binding domain"/>
    <property type="match status" value="1"/>
</dbReference>
<evidence type="ECO:0000313" key="2">
    <source>
        <dbReference type="EMBL" id="SEG93111.1"/>
    </source>
</evidence>
<feature type="region of interest" description="Disordered" evidence="1">
    <location>
        <begin position="350"/>
        <end position="373"/>
    </location>
</feature>
<name>A0A1H6E783_9ACTN</name>
<evidence type="ECO:0000313" key="3">
    <source>
        <dbReference type="Proteomes" id="UP000236754"/>
    </source>
</evidence>
<proteinExistence type="predicted"/>
<sequence>MNTSWGPRGHAVVIGGSIAGILTARALSETFARVTVVERDRFPEQPAPRRGVPQSGQVHGLLARGRLVLEELFPGFTDEVVAAGACLADLQADMHWYQDGRLVKPAVSGLLGVGVSRPLLEHTLRARVAGIDGVSFRERCEVLGLLASADRRRVTGVRLRGLDGAVGSELPADLVVDASGRGSRSPAWLEELGYRRPREESVRVRTTYVARLYRRESLLDGRALTACSAYPGTPRSAIAIAQEGDRLLMSLGGWTGVVPPTDDAGALAYAESLAAPDFAEVIRTGKPLGEPVLMRFPASVRTRYEDLADFPGGYLVAGDALCSFNPFYGQGMTVAALQALALRDLLDEDRQHQDHGDEDHGDGHRQDGGHRDDPGARFFRAAARVLDVPWGMAVAGDLRFPEVEGVRTPRTREMGDYLTRYRVAAADDAYLGTVLLRVTHMLDGPAALTAPDVVARVEAGFRASGVPA</sequence>